<evidence type="ECO:0000256" key="2">
    <source>
        <dbReference type="SAM" id="Phobius"/>
    </source>
</evidence>
<feature type="domain" description="PX" evidence="4">
    <location>
        <begin position="622"/>
        <end position="770"/>
    </location>
</feature>
<feature type="domain" description="PXA" evidence="5">
    <location>
        <begin position="117"/>
        <end position="321"/>
    </location>
</feature>
<keyword evidence="6" id="KW-1185">Reference proteome</keyword>
<dbReference type="SMART" id="SM00312">
    <property type="entry name" value="PX"/>
    <property type="match status" value="1"/>
</dbReference>
<dbReference type="Pfam" id="PF02194">
    <property type="entry name" value="PXA"/>
    <property type="match status" value="1"/>
</dbReference>
<organism evidence="6 7">
    <name type="scientific">Meloidogyne hapla</name>
    <name type="common">Root-knot nematode worm</name>
    <dbReference type="NCBI Taxonomy" id="6305"/>
    <lineage>
        <taxon>Eukaryota</taxon>
        <taxon>Metazoa</taxon>
        <taxon>Ecdysozoa</taxon>
        <taxon>Nematoda</taxon>
        <taxon>Chromadorea</taxon>
        <taxon>Rhabditida</taxon>
        <taxon>Tylenchina</taxon>
        <taxon>Tylenchomorpha</taxon>
        <taxon>Tylenchoidea</taxon>
        <taxon>Meloidogynidae</taxon>
        <taxon>Meloidogyninae</taxon>
        <taxon>Meloidogyne</taxon>
    </lineage>
</organism>
<feature type="domain" description="RGS" evidence="3">
    <location>
        <begin position="371"/>
        <end position="515"/>
    </location>
</feature>
<feature type="region of interest" description="Disordered" evidence="1">
    <location>
        <begin position="891"/>
        <end position="917"/>
    </location>
</feature>
<protein>
    <submittedName>
        <fullName evidence="7">PXA domain-containing protein</fullName>
    </submittedName>
</protein>
<dbReference type="PANTHER" id="PTHR22775">
    <property type="entry name" value="SORTING NEXIN"/>
    <property type="match status" value="1"/>
</dbReference>
<dbReference type="InterPro" id="IPR036871">
    <property type="entry name" value="PX_dom_sf"/>
</dbReference>
<dbReference type="Pfam" id="PF00787">
    <property type="entry name" value="PX"/>
    <property type="match status" value="1"/>
</dbReference>
<keyword evidence="2" id="KW-0812">Transmembrane</keyword>
<dbReference type="WBParaSite" id="MhA1_Contig194.frz3.gene6">
    <property type="protein sequence ID" value="MhA1_Contig194.frz3.gene6"/>
    <property type="gene ID" value="MhA1_Contig194.frz3.gene6"/>
</dbReference>
<dbReference type="InterPro" id="IPR016137">
    <property type="entry name" value="RGS"/>
</dbReference>
<dbReference type="InterPro" id="IPR001683">
    <property type="entry name" value="PX_dom"/>
</dbReference>
<keyword evidence="2" id="KW-0472">Membrane</keyword>
<feature type="compositionally biased region" description="Polar residues" evidence="1">
    <location>
        <begin position="898"/>
        <end position="917"/>
    </location>
</feature>
<evidence type="ECO:0000313" key="6">
    <source>
        <dbReference type="Proteomes" id="UP000095281"/>
    </source>
</evidence>
<dbReference type="PANTHER" id="PTHR22775:SF44">
    <property type="entry name" value="SORTING NEXIN-14"/>
    <property type="match status" value="1"/>
</dbReference>
<feature type="transmembrane region" description="Helical" evidence="2">
    <location>
        <begin position="1140"/>
        <end position="1160"/>
    </location>
</feature>
<reference evidence="7" key="1">
    <citation type="submission" date="2016-11" db="UniProtKB">
        <authorList>
            <consortium name="WormBaseParasite"/>
        </authorList>
    </citation>
    <scope>IDENTIFICATION</scope>
</reference>
<dbReference type="SUPFAM" id="SSF64268">
    <property type="entry name" value="PX domain"/>
    <property type="match status" value="1"/>
</dbReference>
<feature type="compositionally biased region" description="Low complexity" evidence="1">
    <location>
        <begin position="834"/>
        <end position="843"/>
    </location>
</feature>
<dbReference type="Proteomes" id="UP000095281">
    <property type="component" value="Unplaced"/>
</dbReference>
<dbReference type="InterPro" id="IPR003114">
    <property type="entry name" value="Phox_assoc"/>
</dbReference>
<dbReference type="Gene3D" id="3.30.1520.10">
    <property type="entry name" value="Phox-like domain"/>
    <property type="match status" value="1"/>
</dbReference>
<dbReference type="GO" id="GO:0005770">
    <property type="term" value="C:late endosome"/>
    <property type="evidence" value="ECO:0007669"/>
    <property type="project" value="TreeGrafter"/>
</dbReference>
<dbReference type="GO" id="GO:0035091">
    <property type="term" value="F:phosphatidylinositol binding"/>
    <property type="evidence" value="ECO:0007669"/>
    <property type="project" value="InterPro"/>
</dbReference>
<evidence type="ECO:0000313" key="7">
    <source>
        <dbReference type="WBParaSite" id="MhA1_Contig194.frz3.gene6"/>
    </source>
</evidence>
<accession>A0A1I8BBY2</accession>
<sequence>MDIQLNYNIYVPAAALSSFLILFLWLFEISLLLLVSSLFAFSIGFLICRVLLQNPQYCVWLQHVFANIIYDNKEFLDLDNVKDNETKSGNEQLPKHIKRDKETDEPTIRPWDQLKLDENFNHELDEFFKTLVINYVNNWYNDKLSEDESFTSEIRQLIRHSSAKILKTFLEADILQIFINELIPVIIAHIERVVRILKETCPERSSFEIQSVSLIESKILEKWPSDSHFATLSQENQLDYLRALSDSLICKFVDDIRIGGCFVDEEHQKMLNREGAIPFSTKWSCHSSRHFLRELLLSTVLIPIIDFCSDPDSLNYFALSLLNQPTFYDSLHSTNNVQSTDNVSNSQSNNFLNKFCEQTCNHSPDSLLCLKLSDLVRDPYLVKLFEIYIRDFNGPVKYLDCFIQTREIHLKIQKLNIDDLSQQKNISSEEFEEILFATKQLFDNFIYSGEQKNHLIFTNALIEKFENFFETQNESNCCLKNLENLIEGVYQEVYQFLQYNYVIPFYQSENYLGFLCGAPPDVDELIRGIEETCDEEKFPKVLDGSFSLSQFRKKLFNFIAPSREVSTQNSNNSSPFYPSYSTSDLEGFDKDEIIINNMAECEDGENSSTIAMSDMGRNLNKWIVTINGIEQRGGDGIVNPYFVFNIFVERNDLSDQILNSNSISLDFSEEQEEDEFIEKLLKTWNVGHKYSEFYALEDKIKDYYGNSIRISSLPDRKTTLQLLRIGRNNRTLMDSHRIYFERFLQQLIQQPLLKRSDLLYLFLTSEEDTSGFFSPMAETSDSFGSSILSDLNPIRAMRKAAKEKGQNLKPFILNLLANILAPPNNSSKNFVNCSSSRSGITSSQRQHFSNSPSLESKESFNLKRFTLEEEFETILENEKKWSNNNSLSIQNLKKRQNHGNNGSRNSPINKKESQLSNTNEEIDNMWNNKYNLRRQCPTPSQISVASSAAALTTLLQLDNNKIQEEIKRKRVNTSASEQERLLRTELLLHRLEKKVEELFPCSQLINWLFNKINELNNNLTTTTKNSNSTAIRQLFLCFQMPALNRQLIFVLLDVFKFYKCYQGTDGSTTSECVGRVCIRVTHNQSGADKLSCKNFTEPSDPAVGECIKMSEGQMPGQSEEMCACAGDYCNGSRRSVASHLIISFCILLLCLSTTILCSFLNPLFQIFGRAAIEIKFSQNFSKR</sequence>
<name>A0A1I8BBY2_MELHA</name>
<feature type="region of interest" description="Disordered" evidence="1">
    <location>
        <begin position="832"/>
        <end position="854"/>
    </location>
</feature>
<keyword evidence="2" id="KW-1133">Transmembrane helix</keyword>
<dbReference type="AlphaFoldDB" id="A0A1I8BBY2"/>
<dbReference type="PROSITE" id="PS51207">
    <property type="entry name" value="PXA"/>
    <property type="match status" value="1"/>
</dbReference>
<proteinExistence type="predicted"/>
<evidence type="ECO:0000259" key="5">
    <source>
        <dbReference type="PROSITE" id="PS51207"/>
    </source>
</evidence>
<dbReference type="PROSITE" id="PS50132">
    <property type="entry name" value="RGS"/>
    <property type="match status" value="1"/>
</dbReference>
<evidence type="ECO:0000259" key="3">
    <source>
        <dbReference type="PROSITE" id="PS50132"/>
    </source>
</evidence>
<dbReference type="GO" id="GO:0097352">
    <property type="term" value="P:autophagosome maturation"/>
    <property type="evidence" value="ECO:0007669"/>
    <property type="project" value="TreeGrafter"/>
</dbReference>
<dbReference type="PROSITE" id="PS50195">
    <property type="entry name" value="PX"/>
    <property type="match status" value="1"/>
</dbReference>
<feature type="compositionally biased region" description="Polar residues" evidence="1">
    <location>
        <begin position="844"/>
        <end position="854"/>
    </location>
</feature>
<evidence type="ECO:0000256" key="1">
    <source>
        <dbReference type="SAM" id="MobiDB-lite"/>
    </source>
</evidence>
<dbReference type="SMART" id="SM00313">
    <property type="entry name" value="PXA"/>
    <property type="match status" value="1"/>
</dbReference>
<evidence type="ECO:0000259" key="4">
    <source>
        <dbReference type="PROSITE" id="PS50195"/>
    </source>
</evidence>
<feature type="transmembrane region" description="Helical" evidence="2">
    <location>
        <begin position="6"/>
        <end position="26"/>
    </location>
</feature>